<protein>
    <submittedName>
        <fullName evidence="1">Uncharacterized protein</fullName>
    </submittedName>
</protein>
<dbReference type="EMBL" id="VSWC01000002">
    <property type="protein sequence ID" value="KAA1118138.1"/>
    <property type="molecule type" value="Genomic_DNA"/>
</dbReference>
<evidence type="ECO:0000313" key="2">
    <source>
        <dbReference type="Proteomes" id="UP000324748"/>
    </source>
</evidence>
<name>A0A5B0QY00_PUCGR</name>
<proteinExistence type="predicted"/>
<dbReference type="Proteomes" id="UP000324748">
    <property type="component" value="Unassembled WGS sequence"/>
</dbReference>
<sequence length="61" mass="6565">MDKKHFIAGAQLAGAPPAKGAMLSQSGRRTFKKGGAVNPRYGPWNKSTAQENLVVVERVLQ</sequence>
<keyword evidence="2" id="KW-1185">Reference proteome</keyword>
<evidence type="ECO:0000313" key="1">
    <source>
        <dbReference type="EMBL" id="KAA1118138.1"/>
    </source>
</evidence>
<dbReference type="AlphaFoldDB" id="A0A5B0QY00"/>
<gene>
    <name evidence="1" type="ORF">PGT21_032276</name>
</gene>
<accession>A0A5B0QY00</accession>
<organism evidence="1 2">
    <name type="scientific">Puccinia graminis f. sp. tritici</name>
    <dbReference type="NCBI Taxonomy" id="56615"/>
    <lineage>
        <taxon>Eukaryota</taxon>
        <taxon>Fungi</taxon>
        <taxon>Dikarya</taxon>
        <taxon>Basidiomycota</taxon>
        <taxon>Pucciniomycotina</taxon>
        <taxon>Pucciniomycetes</taxon>
        <taxon>Pucciniales</taxon>
        <taxon>Pucciniaceae</taxon>
        <taxon>Puccinia</taxon>
    </lineage>
</organism>
<comment type="caution">
    <text evidence="1">The sequence shown here is derived from an EMBL/GenBank/DDBJ whole genome shotgun (WGS) entry which is preliminary data.</text>
</comment>
<reference evidence="1 2" key="1">
    <citation type="submission" date="2019-05" db="EMBL/GenBank/DDBJ databases">
        <title>Emergence of the Ug99 lineage of the wheat stem rust pathogen through somatic hybridization.</title>
        <authorList>
            <person name="Li F."/>
            <person name="Upadhyaya N.M."/>
            <person name="Sperschneider J."/>
            <person name="Matny O."/>
            <person name="Nguyen-Phuc H."/>
            <person name="Mago R."/>
            <person name="Raley C."/>
            <person name="Miller M.E."/>
            <person name="Silverstein K.A.T."/>
            <person name="Henningsen E."/>
            <person name="Hirsch C.D."/>
            <person name="Visser B."/>
            <person name="Pretorius Z.A."/>
            <person name="Steffenson B.J."/>
            <person name="Schwessinger B."/>
            <person name="Dodds P.N."/>
            <person name="Figueroa M."/>
        </authorList>
    </citation>
    <scope>NUCLEOTIDE SEQUENCE [LARGE SCALE GENOMIC DNA]</scope>
    <source>
        <strain evidence="1">21-0</strain>
    </source>
</reference>